<evidence type="ECO:0000313" key="7">
    <source>
        <dbReference type="Proteomes" id="UP000008952"/>
    </source>
</evidence>
<dbReference type="HOGENOM" id="CLU_087195_3_0_5"/>
<gene>
    <name evidence="4" type="primary">rppH</name>
    <name evidence="4" type="synonym">nudH</name>
    <name evidence="6" type="ORF">ME5_00804</name>
</gene>
<comment type="similarity">
    <text evidence="4">Belongs to the Nudix hydrolase family. RppH subfamily.</text>
</comment>
<dbReference type="PROSITE" id="PS51462">
    <property type="entry name" value="NUDIX"/>
    <property type="match status" value="1"/>
</dbReference>
<dbReference type="RefSeq" id="WP_008038652.1">
    <property type="nucleotide sequence ID" value="NZ_JH725147.1"/>
</dbReference>
<evidence type="ECO:0000259" key="5">
    <source>
        <dbReference type="PROSITE" id="PS51462"/>
    </source>
</evidence>
<dbReference type="GO" id="GO:0006753">
    <property type="term" value="P:nucleoside phosphate metabolic process"/>
    <property type="evidence" value="ECO:0007669"/>
    <property type="project" value="TreeGrafter"/>
</dbReference>
<evidence type="ECO:0000256" key="1">
    <source>
        <dbReference type="ARBA" id="ARBA00001936"/>
    </source>
</evidence>
<dbReference type="PANTHER" id="PTHR11839">
    <property type="entry name" value="UDP/ADP-SUGAR PYROPHOSPHATASE"/>
    <property type="match status" value="1"/>
</dbReference>
<dbReference type="Proteomes" id="UP000008952">
    <property type="component" value="Unassembled WGS sequence"/>
</dbReference>
<keyword evidence="7" id="KW-1185">Reference proteome</keyword>
<accession>J0ZPC2</accession>
<dbReference type="PATRIC" id="fig|1094558.3.peg.881"/>
<dbReference type="AlphaFoldDB" id="J0ZPC2"/>
<proteinExistence type="inferred from homology"/>
<comment type="function">
    <text evidence="4">Accelerates the degradation of transcripts by removing pyrophosphate from the 5'-end of triphosphorylated RNA, leading to a more labile monophosphorylated state that can stimulate subsequent ribonuclease cleavage.</text>
</comment>
<dbReference type="InterPro" id="IPR020476">
    <property type="entry name" value="Nudix_hydrolase"/>
</dbReference>
<reference evidence="6 7" key="1">
    <citation type="submission" date="2012-03" db="EMBL/GenBank/DDBJ databases">
        <title>The Genome Sequence of Bartonella tamiae Th239.</title>
        <authorList>
            <consortium name="The Broad Institute Genome Sequencing Platform"/>
            <consortium name="The Broad Institute Genome Sequencing Center for Infectious Disease"/>
            <person name="Feldgarden M."/>
            <person name="Kirby J."/>
            <person name="Kosoy M."/>
            <person name="Birtles R."/>
            <person name="Probert W.S."/>
            <person name="Chiaraviglio L."/>
            <person name="Young S.K."/>
            <person name="Zeng Q."/>
            <person name="Gargeya S."/>
            <person name="Fitzgerald M."/>
            <person name="Haas B."/>
            <person name="Abouelleil A."/>
            <person name="Alvarado L."/>
            <person name="Arachchi H.M."/>
            <person name="Berlin A."/>
            <person name="Chapman S.B."/>
            <person name="Gearin G."/>
            <person name="Goldberg J."/>
            <person name="Griggs A."/>
            <person name="Gujja S."/>
            <person name="Hansen M."/>
            <person name="Heiman D."/>
            <person name="Howarth C."/>
            <person name="Larimer J."/>
            <person name="Lui A."/>
            <person name="MacDonald P.J.P."/>
            <person name="McCowen C."/>
            <person name="Montmayeur A."/>
            <person name="Murphy C."/>
            <person name="Neiman D."/>
            <person name="Pearson M."/>
            <person name="Priest M."/>
            <person name="Roberts A."/>
            <person name="Saif S."/>
            <person name="Shea T."/>
            <person name="Sisk P."/>
            <person name="Stolte C."/>
            <person name="Sykes S."/>
            <person name="Wortman J."/>
            <person name="Nusbaum C."/>
            <person name="Birren B."/>
        </authorList>
    </citation>
    <scope>NUCLEOTIDE SEQUENCE [LARGE SCALE GENOMIC DNA]</scope>
    <source>
        <strain evidence="6 7">Th239</strain>
    </source>
</reference>
<comment type="caution">
    <text evidence="6">The sequence shown here is derived from an EMBL/GenBank/DDBJ whole genome shotgun (WGS) entry which is preliminary data.</text>
</comment>
<comment type="cofactor">
    <cofactor evidence="4">
        <name>a divalent metal cation</name>
        <dbReference type="ChEBI" id="CHEBI:60240"/>
    </cofactor>
</comment>
<dbReference type="GO" id="GO:0034432">
    <property type="term" value="F:bis(5'-adenosyl)-pentaphosphatase activity"/>
    <property type="evidence" value="ECO:0007669"/>
    <property type="project" value="TreeGrafter"/>
</dbReference>
<dbReference type="NCBIfam" id="NF001938">
    <property type="entry name" value="PRK00714.1-5"/>
    <property type="match status" value="1"/>
</dbReference>
<feature type="domain" description="Nudix hydrolase" evidence="5">
    <location>
        <begin position="11"/>
        <end position="164"/>
    </location>
</feature>
<feature type="short sequence motif" description="Nudix box" evidence="4">
    <location>
        <begin position="52"/>
        <end position="73"/>
    </location>
</feature>
<evidence type="ECO:0000256" key="3">
    <source>
        <dbReference type="ARBA" id="ARBA00022801"/>
    </source>
</evidence>
<sequence length="171" mass="19821">MTNKKTPLSLPYRDCVGIVVFNEESKVWAGRRIFNEQNDLHGATKLWQMPQGGIDEGETPIEAARRELYEETGIYSIEVLGETDGWLNYTLPEYLIGIALKGKYCGQRQKWFAFRFIGKMTEIKINPPPDNNNAEFDAWDWVDLEDLPLMVVPFKQSVYEKVVAQFRHFIV</sequence>
<dbReference type="EMBL" id="AIMB01000007">
    <property type="protein sequence ID" value="EJF90403.1"/>
    <property type="molecule type" value="Genomic_DNA"/>
</dbReference>
<dbReference type="SUPFAM" id="SSF55811">
    <property type="entry name" value="Nudix"/>
    <property type="match status" value="1"/>
</dbReference>
<dbReference type="PRINTS" id="PR00502">
    <property type="entry name" value="NUDIXFAMILY"/>
</dbReference>
<dbReference type="STRING" id="1094558.ME5_00804"/>
<dbReference type="Pfam" id="PF00293">
    <property type="entry name" value="NUDIX"/>
    <property type="match status" value="1"/>
</dbReference>
<dbReference type="OrthoDB" id="9816040at2"/>
<name>J0ZPC2_9HYPH</name>
<dbReference type="CDD" id="cd03671">
    <property type="entry name" value="NUDIX_Ap4A_hydrolase_plant_like"/>
    <property type="match status" value="1"/>
</dbReference>
<dbReference type="InterPro" id="IPR000086">
    <property type="entry name" value="NUDIX_hydrolase_dom"/>
</dbReference>
<evidence type="ECO:0000313" key="6">
    <source>
        <dbReference type="EMBL" id="EJF90403.1"/>
    </source>
</evidence>
<dbReference type="InterPro" id="IPR015797">
    <property type="entry name" value="NUDIX_hydrolase-like_dom_sf"/>
</dbReference>
<comment type="cofactor">
    <cofactor evidence="2">
        <name>Mg(2+)</name>
        <dbReference type="ChEBI" id="CHEBI:18420"/>
    </cofactor>
</comment>
<dbReference type="GO" id="GO:0008893">
    <property type="term" value="F:guanosine-3',5'-bis(diphosphate) 3'-diphosphatase activity"/>
    <property type="evidence" value="ECO:0007669"/>
    <property type="project" value="TreeGrafter"/>
</dbReference>
<evidence type="ECO:0000256" key="4">
    <source>
        <dbReference type="HAMAP-Rule" id="MF_00298"/>
    </source>
</evidence>
<evidence type="ECO:0000256" key="2">
    <source>
        <dbReference type="ARBA" id="ARBA00001946"/>
    </source>
</evidence>
<dbReference type="PANTHER" id="PTHR11839:SF22">
    <property type="entry name" value="NUDIX HYDROLASE 26, CHLOROPLASTIC"/>
    <property type="match status" value="1"/>
</dbReference>
<dbReference type="InterPro" id="IPR022927">
    <property type="entry name" value="RppH"/>
</dbReference>
<dbReference type="GO" id="GO:0019693">
    <property type="term" value="P:ribose phosphate metabolic process"/>
    <property type="evidence" value="ECO:0007669"/>
    <property type="project" value="TreeGrafter"/>
</dbReference>
<dbReference type="HAMAP" id="MF_00298">
    <property type="entry name" value="Nudix_RppH"/>
    <property type="match status" value="1"/>
</dbReference>
<dbReference type="PROSITE" id="PS00893">
    <property type="entry name" value="NUDIX_BOX"/>
    <property type="match status" value="1"/>
</dbReference>
<dbReference type="InterPro" id="IPR020084">
    <property type="entry name" value="NUDIX_hydrolase_CS"/>
</dbReference>
<keyword evidence="3 4" id="KW-0378">Hydrolase</keyword>
<dbReference type="EC" id="3.6.1.-" evidence="4"/>
<dbReference type="eggNOG" id="COG0494">
    <property type="taxonomic scope" value="Bacteria"/>
</dbReference>
<dbReference type="Gene3D" id="3.90.79.10">
    <property type="entry name" value="Nucleoside Triphosphate Pyrophosphohydrolase"/>
    <property type="match status" value="1"/>
</dbReference>
<protein>
    <recommendedName>
        <fullName evidence="4">RNA pyrophosphohydrolase</fullName>
        <ecNumber evidence="4">3.6.1.-</ecNumber>
    </recommendedName>
    <alternativeName>
        <fullName evidence="4">(Di)nucleoside polyphosphate hydrolase</fullName>
    </alternativeName>
</protein>
<organism evidence="6 7">
    <name type="scientific">Bartonella tamiae Th239</name>
    <dbReference type="NCBI Taxonomy" id="1094558"/>
    <lineage>
        <taxon>Bacteria</taxon>
        <taxon>Pseudomonadati</taxon>
        <taxon>Pseudomonadota</taxon>
        <taxon>Alphaproteobacteria</taxon>
        <taxon>Hyphomicrobiales</taxon>
        <taxon>Bartonellaceae</taxon>
        <taxon>Bartonella</taxon>
    </lineage>
</organism>
<comment type="cofactor">
    <cofactor evidence="1">
        <name>Mn(2+)</name>
        <dbReference type="ChEBI" id="CHEBI:29035"/>
    </cofactor>
</comment>